<dbReference type="HAMAP" id="MF_00634">
    <property type="entry name" value="UPF0235"/>
    <property type="match status" value="1"/>
</dbReference>
<accession>A0A840VFE1</accession>
<sequence>MSFYLQTAAGLVLAVKAQPGAKRVQIGPVLPAAAALGWPEARLKIAINAPPEDGKANAAIIAALADWLHVKTSAISQTAGATSREKKFLITGPVTVPEL</sequence>
<organism evidence="3 4">
    <name type="scientific">Acidocella aromatica</name>
    <dbReference type="NCBI Taxonomy" id="1303579"/>
    <lineage>
        <taxon>Bacteria</taxon>
        <taxon>Pseudomonadati</taxon>
        <taxon>Pseudomonadota</taxon>
        <taxon>Alphaproteobacteria</taxon>
        <taxon>Acetobacterales</taxon>
        <taxon>Acidocellaceae</taxon>
        <taxon>Acidocella</taxon>
    </lineage>
</organism>
<evidence type="ECO:0000313" key="3">
    <source>
        <dbReference type="EMBL" id="MBB5373607.1"/>
    </source>
</evidence>
<name>A0A840VFE1_9PROT</name>
<comment type="caution">
    <text evidence="3">The sequence shown here is derived from an EMBL/GenBank/DDBJ whole genome shotgun (WGS) entry which is preliminary data.</text>
</comment>
<dbReference type="NCBIfam" id="TIGR00251">
    <property type="entry name" value="DUF167 family protein"/>
    <property type="match status" value="1"/>
</dbReference>
<dbReference type="RefSeq" id="WP_183266613.1">
    <property type="nucleotide sequence ID" value="NZ_JACHFJ010000008.1"/>
</dbReference>
<dbReference type="PANTHER" id="PTHR13420:SF7">
    <property type="entry name" value="UPF0235 PROTEIN C15ORF40"/>
    <property type="match status" value="1"/>
</dbReference>
<dbReference type="Proteomes" id="UP000553706">
    <property type="component" value="Unassembled WGS sequence"/>
</dbReference>
<gene>
    <name evidence="3" type="ORF">HNP71_001871</name>
</gene>
<evidence type="ECO:0000313" key="4">
    <source>
        <dbReference type="Proteomes" id="UP000553706"/>
    </source>
</evidence>
<dbReference type="EMBL" id="JACHFJ010000008">
    <property type="protein sequence ID" value="MBB5373607.1"/>
    <property type="molecule type" value="Genomic_DNA"/>
</dbReference>
<reference evidence="3 4" key="1">
    <citation type="submission" date="2020-08" db="EMBL/GenBank/DDBJ databases">
        <title>Genomic Encyclopedia of Type Strains, Phase IV (KMG-IV): sequencing the most valuable type-strain genomes for metagenomic binning, comparative biology and taxonomic classification.</title>
        <authorList>
            <person name="Goeker M."/>
        </authorList>
    </citation>
    <scope>NUCLEOTIDE SEQUENCE [LARGE SCALE GENOMIC DNA]</scope>
    <source>
        <strain evidence="3 4">DSM 27026</strain>
    </source>
</reference>
<dbReference type="GO" id="GO:0005737">
    <property type="term" value="C:cytoplasm"/>
    <property type="evidence" value="ECO:0007669"/>
    <property type="project" value="TreeGrafter"/>
</dbReference>
<dbReference type="SMART" id="SM01152">
    <property type="entry name" value="DUF167"/>
    <property type="match status" value="1"/>
</dbReference>
<dbReference type="AlphaFoldDB" id="A0A840VFE1"/>
<evidence type="ECO:0000256" key="2">
    <source>
        <dbReference type="HAMAP-Rule" id="MF_00634"/>
    </source>
</evidence>
<dbReference type="PANTHER" id="PTHR13420">
    <property type="entry name" value="UPF0235 PROTEIN C15ORF40"/>
    <property type="match status" value="1"/>
</dbReference>
<dbReference type="Pfam" id="PF02594">
    <property type="entry name" value="DUF167"/>
    <property type="match status" value="1"/>
</dbReference>
<dbReference type="InterPro" id="IPR036591">
    <property type="entry name" value="YggU-like_sf"/>
</dbReference>
<dbReference type="InterPro" id="IPR003746">
    <property type="entry name" value="DUF167"/>
</dbReference>
<evidence type="ECO:0000256" key="1">
    <source>
        <dbReference type="ARBA" id="ARBA00010364"/>
    </source>
</evidence>
<proteinExistence type="inferred from homology"/>
<comment type="similarity">
    <text evidence="1 2">Belongs to the UPF0235 family.</text>
</comment>
<protein>
    <recommendedName>
        <fullName evidence="2">UPF0235 protein HNP71_001871</fullName>
    </recommendedName>
</protein>
<dbReference type="SUPFAM" id="SSF69786">
    <property type="entry name" value="YggU-like"/>
    <property type="match status" value="1"/>
</dbReference>
<dbReference type="Gene3D" id="3.30.1200.10">
    <property type="entry name" value="YggU-like"/>
    <property type="match status" value="1"/>
</dbReference>
<keyword evidence="4" id="KW-1185">Reference proteome</keyword>